<feature type="compositionally biased region" description="Gly residues" evidence="1">
    <location>
        <begin position="983"/>
        <end position="994"/>
    </location>
</feature>
<dbReference type="RefSeq" id="WP_269425491.1">
    <property type="nucleotide sequence ID" value="NZ_JAPWGM010000001.1"/>
</dbReference>
<feature type="region of interest" description="Disordered" evidence="1">
    <location>
        <begin position="207"/>
        <end position="234"/>
    </location>
</feature>
<feature type="region of interest" description="Disordered" evidence="1">
    <location>
        <begin position="153"/>
        <end position="182"/>
    </location>
</feature>
<feature type="region of interest" description="Disordered" evidence="1">
    <location>
        <begin position="1013"/>
        <end position="1136"/>
    </location>
</feature>
<comment type="caution">
    <text evidence="3">The sequence shown here is derived from an EMBL/GenBank/DDBJ whole genome shotgun (WGS) entry which is preliminary data.</text>
</comment>
<feature type="compositionally biased region" description="Low complexity" evidence="1">
    <location>
        <begin position="1085"/>
        <end position="1101"/>
    </location>
</feature>
<accession>A0ABT4L379</accession>
<dbReference type="CDD" id="cd12820">
    <property type="entry name" value="LbR_YadA-like"/>
    <property type="match status" value="1"/>
</dbReference>
<feature type="compositionally biased region" description="Low complexity" evidence="1">
    <location>
        <begin position="1034"/>
        <end position="1074"/>
    </location>
</feature>
<protein>
    <recommendedName>
        <fullName evidence="5">Collagen triple helix repeat-containing protein</fullName>
    </recommendedName>
</protein>
<feature type="chain" id="PRO_5045525357" description="Collagen triple helix repeat-containing protein" evidence="2">
    <location>
        <begin position="21"/>
        <end position="1796"/>
    </location>
</feature>
<sequence>MNRRFIFSLAILLSAFGVSAQQKVKDGTVAGGNLPNKDAILELESSNKGFLHTRVALKASTNAFPLSAHVAGMMVYNTATENDVVPGIYYNDGTKWVFVRSSSSILVESQPGKTGTPGIPGQPGGPGSGVTIVTNDSGTWVYNPTTNTWTNISGGKGADGKNGTSVTAGPNTPVNGAGSNGDTYINTSTGDVYTKEGNVWVLSGNIKGPKGDNGKDGIDGKSITGGSGAPGLNTGANGDSYVNTTNGDVYTKQGNTWVVTGNIKGLKGDAGVVGVQGMPGASGAPGTPGSGTAGAPGTGVTIVTNDSGTWVYNPTTNTWTNINGPKGDKGDKGDAGVVGVQGMPGTSGAPGTPGSGTPGAPGTGVTIVTNDSGTWVYNPTTNTWTNINGPKGDKGDAGVVGVQGMPGTSGAPGIPGSGTPGAPGTGVTIVTNDSGTWVYNPTTNTWTNINGPKGDKGDKGDAGVVGVQGMPGTSGAPGTPGSGTAGAPGTGVTIVTNDSGTWVYNPTTNTWTNINGPKGDKGDAGVVGVQGMPGTSGAPGIPGSGTPGAPGTGVTIVTNDSGTWVYNPTTNTWTNINGPKGDKGDKGDAGIVGVQGMPGTSGTPGTPGSGTPGAPGTGVTIVTNDSGTWVYNPTTNTWTNINGPKGDKGDAGVVGVQGMPGTSGTPGTPGSGTAGAPGTGVTIVTNDSGTWVYNPTTNSWTNINGPKGDKGDAGVVGVQGMPGTSGTPGTPGSGTPGAPGTGVTIVTNDSGTWVYNPTTNTWTNINGPKGDKGDAGVVGVQGMPGTSGAPGTPGSGTPGAPGTGVTIVTNDSGTWVYNPTTNTWTNINGPKGDKGDKGDAGVVGVQGMPGTSGTPGTPGSGTPGAPGTGVTIVTNDSGTWVYNPTTNTWTNINGPKGDKGDKGDAGVVGVQGMPGTSGAPGTPGSGTPGAPGTGVTIVTNDSGTWVYNPTTNTWTNINGPKGDKGDAGVVGVQGMPGTSGAPGTPGSGTPGAPGTGVTIVTNDSGTWVYNPTTNTWTNINGPKGDKGDTGAQGPIGLTGAAGPAGAQGIPGANGVDGAQGPIGPTGAPGAQGPQGDKGDTGAQGPIGLTGAPGATGAQGPKGDTGTTGAQGPIGLTGAPGAMGPQGPKGDTGTQGGIGLITNGLNTIVTGNGTTATPYQINTKASAFSQDISTGVITHINDATTPVTSTAVVRSTNAGQLLTVGTDGGALLTQASITNLEPWQIQGTANKAILNTDNIYQQGKVSIGSTSATPATTKQLEVVGDLKAKYLNGGNYYGVETGDAGLGIPTSMMYVSNNVDITAATATSISILRPGIVNFQTTDASGGTGSVAAFSNASGGNVSMVANNPAGNITSSVWGYNDGSLSNVTLSHARTSAEATNIKLEKLKGVSFDFNKTDGTVEGSYTFPRINGATNQVLTTPGGLNAQLVWKDINDLVNSPEPLQIQGTTDKAIANTDNVYQMGTVAIAKNTALAGSSLDVKGAVVTGTGHVGSVGLNSFIIGGNNNVASGENSIAGGFNSIASGDHSIAIGTNGTIASGYNSKNFGATSTASQANAFIAGGINNTASAINTFVSGQGNRASGQHSFATGQNTIASSIGEVVTGLYNAITTGNTSVPTGTDAAFQIGNGTSTTRSNAITVLKNGSIGTDLAIAPTERLDIGSKGVRIRDINTVAYTGVGSERIVVADASGVLKTISALPASAIRTETANYSAVVTDETILIDATSAAVKVTLPAASASIKGKKYTVKKIDTTGNGVNVISSGGTIDGNAAATGITGTLSWQGWVFQCDGVNWFIVSRI</sequence>
<feature type="signal peptide" evidence="2">
    <location>
        <begin position="1"/>
        <end position="20"/>
    </location>
</feature>
<dbReference type="PANTHER" id="PTHR24023:SF1082">
    <property type="entry name" value="COLLAGEN TRIPLE HELIX REPEAT"/>
    <property type="match status" value="1"/>
</dbReference>
<evidence type="ECO:0008006" key="5">
    <source>
        <dbReference type="Google" id="ProtNLM"/>
    </source>
</evidence>
<dbReference type="EMBL" id="JAPWGM010000001">
    <property type="protein sequence ID" value="MCZ4242371.1"/>
    <property type="molecule type" value="Genomic_DNA"/>
</dbReference>
<name>A0ABT4L379_9SPHI</name>
<evidence type="ECO:0000313" key="3">
    <source>
        <dbReference type="EMBL" id="MCZ4242371.1"/>
    </source>
</evidence>
<dbReference type="Gene3D" id="1.20.5.320">
    <property type="entry name" value="6-Phosphogluconate Dehydrogenase, domain 3"/>
    <property type="match status" value="1"/>
</dbReference>
<proteinExistence type="predicted"/>
<reference evidence="3" key="1">
    <citation type="submission" date="2022-12" db="EMBL/GenBank/DDBJ databases">
        <title>Genome sequence of HCMS5-2.</title>
        <authorList>
            <person name="Woo H."/>
        </authorList>
    </citation>
    <scope>NUCLEOTIDE SEQUENCE</scope>
    <source>
        <strain evidence="3">HCMS5-2</strain>
    </source>
</reference>
<feature type="compositionally biased region" description="Polar residues" evidence="1">
    <location>
        <begin position="162"/>
        <end position="174"/>
    </location>
</feature>
<dbReference type="InterPro" id="IPR050149">
    <property type="entry name" value="Collagen_superfamily"/>
</dbReference>
<keyword evidence="4" id="KW-1185">Reference proteome</keyword>
<feature type="region of interest" description="Disordered" evidence="1">
    <location>
        <begin position="976"/>
        <end position="996"/>
    </location>
</feature>
<dbReference type="Proteomes" id="UP001144347">
    <property type="component" value="Unassembled WGS sequence"/>
</dbReference>
<evidence type="ECO:0000256" key="1">
    <source>
        <dbReference type="SAM" id="MobiDB-lite"/>
    </source>
</evidence>
<gene>
    <name evidence="3" type="ORF">O0955_00015</name>
</gene>
<evidence type="ECO:0000313" key="4">
    <source>
        <dbReference type="Proteomes" id="UP001144347"/>
    </source>
</evidence>
<dbReference type="PANTHER" id="PTHR24023">
    <property type="entry name" value="COLLAGEN ALPHA"/>
    <property type="match status" value="1"/>
</dbReference>
<evidence type="ECO:0000256" key="2">
    <source>
        <dbReference type="SAM" id="SignalP"/>
    </source>
</evidence>
<keyword evidence="2" id="KW-0732">Signal</keyword>
<organism evidence="3 4">
    <name type="scientific">Pedobacter punctiformis</name>
    <dbReference type="NCBI Taxonomy" id="3004097"/>
    <lineage>
        <taxon>Bacteria</taxon>
        <taxon>Pseudomonadati</taxon>
        <taxon>Bacteroidota</taxon>
        <taxon>Sphingobacteriia</taxon>
        <taxon>Sphingobacteriales</taxon>
        <taxon>Sphingobacteriaceae</taxon>
        <taxon>Pedobacter</taxon>
    </lineage>
</organism>
<feature type="compositionally biased region" description="Basic and acidic residues" evidence="1">
    <location>
        <begin position="209"/>
        <end position="219"/>
    </location>
</feature>
<feature type="region of interest" description="Disordered" evidence="1">
    <location>
        <begin position="108"/>
        <end position="130"/>
    </location>
</feature>